<keyword evidence="1" id="KW-0812">Transmembrane</keyword>
<feature type="domain" description="Putative Flp pilus-assembly TadG-like N-terminal" evidence="2">
    <location>
        <begin position="15"/>
        <end position="58"/>
    </location>
</feature>
<keyword evidence="4" id="KW-1185">Reference proteome</keyword>
<protein>
    <recommendedName>
        <fullName evidence="2">Putative Flp pilus-assembly TadG-like N-terminal domain-containing protein</fullName>
    </recommendedName>
</protein>
<dbReference type="EMBL" id="CP001342">
    <property type="protein sequence ID" value="ACL42392.1"/>
    <property type="molecule type" value="Genomic_DNA"/>
</dbReference>
<dbReference type="HOGENOM" id="CLU_803274_0_0_11"/>
<feature type="transmembrane region" description="Helical" evidence="1">
    <location>
        <begin position="16"/>
        <end position="36"/>
    </location>
</feature>
<evidence type="ECO:0000313" key="3">
    <source>
        <dbReference type="EMBL" id="ACL42392.1"/>
    </source>
</evidence>
<dbReference type="Proteomes" id="UP000002505">
    <property type="component" value="Plasmid pACHL01"/>
</dbReference>
<keyword evidence="1" id="KW-1133">Transmembrane helix</keyword>
<dbReference type="Pfam" id="PF13400">
    <property type="entry name" value="Tad"/>
    <property type="match status" value="1"/>
</dbReference>
<dbReference type="OrthoDB" id="5187898at2"/>
<evidence type="ECO:0000313" key="4">
    <source>
        <dbReference type="Proteomes" id="UP000002505"/>
    </source>
</evidence>
<reference evidence="3" key="1">
    <citation type="submission" date="2009-01" db="EMBL/GenBank/DDBJ databases">
        <title>Complete sequence of plasmid1 of Arthrobacter chlorophenolicus A6.</title>
        <authorList>
            <consortium name="US DOE Joint Genome Institute"/>
            <person name="Lucas S."/>
            <person name="Copeland A."/>
            <person name="Lapidus A."/>
            <person name="Glavina del Rio T."/>
            <person name="Tice H."/>
            <person name="Bruce D."/>
            <person name="Goodwin L."/>
            <person name="Pitluck S."/>
            <person name="Goltsman E."/>
            <person name="Clum A."/>
            <person name="Larimer F."/>
            <person name="Land M."/>
            <person name="Hauser L."/>
            <person name="Kyrpides N."/>
            <person name="Mikhailova N."/>
            <person name="Jansson J."/>
            <person name="Richardson P."/>
        </authorList>
    </citation>
    <scope>NUCLEOTIDE SEQUENCE [LARGE SCALE GENOMIC DNA]</scope>
    <source>
        <strain evidence="3">A6</strain>
        <plasmid evidence="3">pACHL01</plasmid>
    </source>
</reference>
<evidence type="ECO:0000259" key="2">
    <source>
        <dbReference type="Pfam" id="PF13400"/>
    </source>
</evidence>
<dbReference type="InterPro" id="IPR028087">
    <property type="entry name" value="Tad_N"/>
</dbReference>
<dbReference type="KEGG" id="ach:Achl_4441"/>
<proteinExistence type="predicted"/>
<keyword evidence="3" id="KW-0614">Plasmid</keyword>
<evidence type="ECO:0000256" key="1">
    <source>
        <dbReference type="SAM" id="Phobius"/>
    </source>
</evidence>
<geneLocation type="plasmid" evidence="3 4">
    <name>pACHL01</name>
</geneLocation>
<dbReference type="RefSeq" id="WP_012623409.1">
    <property type="nucleotide sequence ID" value="NC_011879.1"/>
</dbReference>
<name>B8HIZ5_PSECP</name>
<organism evidence="3 4">
    <name type="scientific">Pseudarthrobacter chlorophenolicus (strain ATCC 700700 / DSM 12829 / CIP 107037 / JCM 12360 / KCTC 9906 / NCIMB 13794 / A6)</name>
    <name type="common">Arthrobacter chlorophenolicus</name>
    <dbReference type="NCBI Taxonomy" id="452863"/>
    <lineage>
        <taxon>Bacteria</taxon>
        <taxon>Bacillati</taxon>
        <taxon>Actinomycetota</taxon>
        <taxon>Actinomycetes</taxon>
        <taxon>Micrococcales</taxon>
        <taxon>Micrococcaceae</taxon>
        <taxon>Pseudarthrobacter</taxon>
    </lineage>
</organism>
<sequence length="327" mass="33300">MRWLKRIPQNSDERGAVAVIVAFAMVGILGFAAVAIDTGALYSERAQLQSAADAAALAISQECSKTRTCTNPALKLPAAQELANANSNDGASTVSSLTYPTANSVKVQTTTKDGKTKAGSLALTFAPILGIETDTVSATSTARWGSPARGPAILPLVFAPCNFKLNGAIQVISRHGDSGGTPCSSTSPSGQLLPGGFGWLATPSGVCGANVDIAINAMMASDNGISLPAGCASVLTASAGKTILLPVYSDKNGAGAGGWYKVTGWAAFKLLGWNYPGFSYQATTYSGATCKGDCKGIIGQFVSFVSLDDRFTGVGPDLGASIVTLSN</sequence>
<keyword evidence="1" id="KW-0472">Membrane</keyword>
<dbReference type="AlphaFoldDB" id="B8HIZ5"/>
<accession>B8HIZ5</accession>
<gene>
    <name evidence="3" type="ordered locus">Achl_4441</name>
</gene>